<organism evidence="1 2">
    <name type="scientific">Desulforapulum autotrophicum (strain ATCC 43914 / DSM 3382 / VKM B-1955 / HRM2)</name>
    <name type="common">Desulfobacterium autotrophicum</name>
    <dbReference type="NCBI Taxonomy" id="177437"/>
    <lineage>
        <taxon>Bacteria</taxon>
        <taxon>Pseudomonadati</taxon>
        <taxon>Thermodesulfobacteriota</taxon>
        <taxon>Desulfobacteria</taxon>
        <taxon>Desulfobacterales</taxon>
        <taxon>Desulfobacteraceae</taxon>
        <taxon>Desulforapulum</taxon>
    </lineage>
</organism>
<proteinExistence type="predicted"/>
<evidence type="ECO:0000313" key="1">
    <source>
        <dbReference type="EMBL" id="ACN13232.1"/>
    </source>
</evidence>
<sequence length="102" mass="11218">MCVLCNIYEASSTGKPWAEFAYIKIAPAVCLSKAHKAYVQASSMVKIELGWLADNSLGNIIADHLVLNVSAHNPLDNDVFDEPQSGHFNQPCFFMMVMKRGG</sequence>
<gene>
    <name evidence="1" type="ordered locus">HRM2_01090</name>
</gene>
<dbReference type="STRING" id="177437.HRM2_01090"/>
<keyword evidence="2" id="KW-1185">Reference proteome</keyword>
<dbReference type="KEGG" id="dat:HRM2_01090"/>
<dbReference type="HOGENOM" id="CLU_2272807_0_0_7"/>
<dbReference type="AlphaFoldDB" id="C0QEB5"/>
<evidence type="ECO:0000313" key="2">
    <source>
        <dbReference type="Proteomes" id="UP000000442"/>
    </source>
</evidence>
<name>C0QEB5_DESAH</name>
<dbReference type="EMBL" id="CP001087">
    <property type="protein sequence ID" value="ACN13232.1"/>
    <property type="molecule type" value="Genomic_DNA"/>
</dbReference>
<protein>
    <submittedName>
        <fullName evidence="1">Uncharacterized protein</fullName>
    </submittedName>
</protein>
<dbReference type="Proteomes" id="UP000000442">
    <property type="component" value="Chromosome"/>
</dbReference>
<reference evidence="1 2" key="1">
    <citation type="journal article" date="2009" name="Environ. Microbiol.">
        <title>Genome sequence of Desulfobacterium autotrophicum HRM2, a marine sulfate reducer oxidizing organic carbon completely to carbon dioxide.</title>
        <authorList>
            <person name="Strittmatter A.W."/>
            <person name="Liesegang H."/>
            <person name="Rabus R."/>
            <person name="Decker I."/>
            <person name="Amann J."/>
            <person name="Andres S."/>
            <person name="Henne A."/>
            <person name="Fricke W.F."/>
            <person name="Martinez-Arias R."/>
            <person name="Bartels D."/>
            <person name="Goesmann A."/>
            <person name="Krause L."/>
            <person name="Puehler A."/>
            <person name="Klenk H.P."/>
            <person name="Richter M."/>
            <person name="Schuler M."/>
            <person name="Gloeckner F.O."/>
            <person name="Meyerdierks A."/>
            <person name="Gottschalk G."/>
            <person name="Amann R."/>
        </authorList>
    </citation>
    <scope>NUCLEOTIDE SEQUENCE [LARGE SCALE GENOMIC DNA]</scope>
    <source>
        <strain evidence="2">ATCC 43914 / DSM 3382 / HRM2</strain>
    </source>
</reference>
<accession>C0QEB5</accession>